<organism evidence="3 4">
    <name type="scientific">Tuber aestivum</name>
    <name type="common">summer truffle</name>
    <dbReference type="NCBI Taxonomy" id="59557"/>
    <lineage>
        <taxon>Eukaryota</taxon>
        <taxon>Fungi</taxon>
        <taxon>Dikarya</taxon>
        <taxon>Ascomycota</taxon>
        <taxon>Pezizomycotina</taxon>
        <taxon>Pezizomycetes</taxon>
        <taxon>Pezizales</taxon>
        <taxon>Tuberaceae</taxon>
        <taxon>Tuber</taxon>
    </lineage>
</organism>
<evidence type="ECO:0000256" key="2">
    <source>
        <dbReference type="SAM" id="Phobius"/>
    </source>
</evidence>
<keyword evidence="4" id="KW-1185">Reference proteome</keyword>
<feature type="transmembrane region" description="Helical" evidence="2">
    <location>
        <begin position="66"/>
        <end position="84"/>
    </location>
</feature>
<evidence type="ECO:0000313" key="4">
    <source>
        <dbReference type="Proteomes" id="UP001412239"/>
    </source>
</evidence>
<feature type="region of interest" description="Disordered" evidence="1">
    <location>
        <begin position="1"/>
        <end position="58"/>
    </location>
</feature>
<protein>
    <recommendedName>
        <fullName evidence="5">Cytochrome c oxidase assembly factor 3</fullName>
    </recommendedName>
</protein>
<dbReference type="Proteomes" id="UP001412239">
    <property type="component" value="Unassembled WGS sequence"/>
</dbReference>
<evidence type="ECO:0008006" key="5">
    <source>
        <dbReference type="Google" id="ProtNLM"/>
    </source>
</evidence>
<keyword evidence="2" id="KW-1133">Transmembrane helix</keyword>
<accession>A0A292PY19</accession>
<sequence>MLPTNPAQLKPKLPAQKPNHHHQKPPPPPPYKHRPFPPPAAGPDHIPKPLTPSDLPERYRPAYRKVRTVVVMLPIAIVTSYVLYQRVVLGEERKVLVKKED</sequence>
<proteinExistence type="predicted"/>
<keyword evidence="2" id="KW-0812">Transmembrane</keyword>
<feature type="compositionally biased region" description="Pro residues" evidence="1">
    <location>
        <begin position="25"/>
        <end position="41"/>
    </location>
</feature>
<gene>
    <name evidence="3" type="ORF">GSTUAT00003424001</name>
</gene>
<dbReference type="AlphaFoldDB" id="A0A292PY19"/>
<evidence type="ECO:0000256" key="1">
    <source>
        <dbReference type="SAM" id="MobiDB-lite"/>
    </source>
</evidence>
<reference evidence="3" key="1">
    <citation type="submission" date="2015-10" db="EMBL/GenBank/DDBJ databases">
        <authorList>
            <person name="Regsiter A."/>
            <person name="william w."/>
        </authorList>
    </citation>
    <scope>NUCLEOTIDE SEQUENCE</scope>
    <source>
        <strain evidence="3">Montdore</strain>
    </source>
</reference>
<dbReference type="EMBL" id="LN890990">
    <property type="protein sequence ID" value="CUS12459.1"/>
    <property type="molecule type" value="Genomic_DNA"/>
</dbReference>
<evidence type="ECO:0000313" key="3">
    <source>
        <dbReference type="EMBL" id="CUS12459.1"/>
    </source>
</evidence>
<name>A0A292PY19_9PEZI</name>
<keyword evidence="2" id="KW-0472">Membrane</keyword>